<feature type="transmembrane region" description="Helical" evidence="1">
    <location>
        <begin position="135"/>
        <end position="155"/>
    </location>
</feature>
<dbReference type="PANTHER" id="PTHR38686:SF1">
    <property type="entry name" value="APOLIPOPROTEIN N-ACYLTRANSFERASE"/>
    <property type="match status" value="1"/>
</dbReference>
<feature type="domain" description="Apolipoprotein N-acyltransferase N-terminal" evidence="2">
    <location>
        <begin position="2"/>
        <end position="115"/>
    </location>
</feature>
<dbReference type="AlphaFoldDB" id="A0A382J3N7"/>
<feature type="transmembrane region" description="Helical" evidence="1">
    <location>
        <begin position="27"/>
        <end position="50"/>
    </location>
</feature>
<dbReference type="InterPro" id="IPR004563">
    <property type="entry name" value="Apolipo_AcylTrfase"/>
</dbReference>
<dbReference type="GO" id="GO:0016020">
    <property type="term" value="C:membrane"/>
    <property type="evidence" value="ECO:0007669"/>
    <property type="project" value="InterPro"/>
</dbReference>
<accession>A0A382J3N7</accession>
<organism evidence="3">
    <name type="scientific">marine metagenome</name>
    <dbReference type="NCBI Taxonomy" id="408172"/>
    <lineage>
        <taxon>unclassified sequences</taxon>
        <taxon>metagenomes</taxon>
        <taxon>ecological metagenomes</taxon>
    </lineage>
</organism>
<dbReference type="PANTHER" id="PTHR38686">
    <property type="entry name" value="APOLIPOPROTEIN N-ACYLTRANSFERASE"/>
    <property type="match status" value="1"/>
</dbReference>
<keyword evidence="1" id="KW-1133">Transmembrane helix</keyword>
<reference evidence="3" key="1">
    <citation type="submission" date="2018-05" db="EMBL/GenBank/DDBJ databases">
        <authorList>
            <person name="Lanie J.A."/>
            <person name="Ng W.-L."/>
            <person name="Kazmierczak K.M."/>
            <person name="Andrzejewski T.M."/>
            <person name="Davidsen T.M."/>
            <person name="Wayne K.J."/>
            <person name="Tettelin H."/>
            <person name="Glass J.I."/>
            <person name="Rusch D."/>
            <person name="Podicherti R."/>
            <person name="Tsui H.-C.T."/>
            <person name="Winkler M.E."/>
        </authorList>
    </citation>
    <scope>NUCLEOTIDE SEQUENCE</scope>
</reference>
<sequence length="179" mass="21197">MFGFGYFISNLYWISNALTFEEIFKPLIPFSIIFIPLFLGLFYGLITVCCSFFKLKKNFSSILIFSFFFSLIEYLRSFIFGGFPWNLIAYSFTDYLQLIQILSFVGTYTFNLLSITLFLIPVLIFYNYKKKKKIFLLFFSILLLSFNFFYGSFIIKKNKEIDKTNLNFVLKIISPKIDI</sequence>
<protein>
    <recommendedName>
        <fullName evidence="2">Apolipoprotein N-acyltransferase N-terminal domain-containing protein</fullName>
    </recommendedName>
</protein>
<dbReference type="GO" id="GO:0042158">
    <property type="term" value="P:lipoprotein biosynthetic process"/>
    <property type="evidence" value="ECO:0007669"/>
    <property type="project" value="InterPro"/>
</dbReference>
<evidence type="ECO:0000313" key="3">
    <source>
        <dbReference type="EMBL" id="SVC06042.1"/>
    </source>
</evidence>
<evidence type="ECO:0000259" key="2">
    <source>
        <dbReference type="Pfam" id="PF20154"/>
    </source>
</evidence>
<gene>
    <name evidence="3" type="ORF">METZ01_LOCUS258896</name>
</gene>
<keyword evidence="1" id="KW-0812">Transmembrane</keyword>
<dbReference type="Pfam" id="PF20154">
    <property type="entry name" value="LNT_N"/>
    <property type="match status" value="1"/>
</dbReference>
<feature type="non-terminal residue" evidence="3">
    <location>
        <position position="179"/>
    </location>
</feature>
<proteinExistence type="predicted"/>
<evidence type="ECO:0000256" key="1">
    <source>
        <dbReference type="SAM" id="Phobius"/>
    </source>
</evidence>
<dbReference type="EMBL" id="UINC01071274">
    <property type="protein sequence ID" value="SVC06042.1"/>
    <property type="molecule type" value="Genomic_DNA"/>
</dbReference>
<dbReference type="GO" id="GO:0016410">
    <property type="term" value="F:N-acyltransferase activity"/>
    <property type="evidence" value="ECO:0007669"/>
    <property type="project" value="InterPro"/>
</dbReference>
<keyword evidence="1" id="KW-0472">Membrane</keyword>
<feature type="transmembrane region" description="Helical" evidence="1">
    <location>
        <begin position="62"/>
        <end position="88"/>
    </location>
</feature>
<feature type="transmembrane region" description="Helical" evidence="1">
    <location>
        <begin position="108"/>
        <end position="128"/>
    </location>
</feature>
<name>A0A382J3N7_9ZZZZ</name>
<dbReference type="InterPro" id="IPR045378">
    <property type="entry name" value="LNT_N"/>
</dbReference>